<name>A0ACB8DE83_DERSI</name>
<gene>
    <name evidence="1" type="ORF">HPB49_015894</name>
</gene>
<dbReference type="EMBL" id="CM023471">
    <property type="protein sequence ID" value="KAH7966384.1"/>
    <property type="molecule type" value="Genomic_DNA"/>
</dbReference>
<sequence length="639" mass="69256">MDLFLPRRLAAADLLTSECFDCQEGFGDGVFQRRLLILTAVTIFLLNGNAVLLPLISHDVDHWCKRPAAYNVSVDAWKNDAIPVGADGRHSRCHVFENPGDSPNDTSNVVECYEWDYDQAQASTSVISVWNMVCHRRALLAAAMAAQHAGSGVFLLLSGAAADLFGRMPVQLVVATATIASTVAGCLAPNYALYTLAQFFVSGCVAASSAMTVLVCFEVTVHEHRPLYLIFAATASFVLGDLWFVIITSLQISWALKQAVFLSPTLLLLATFGAAQESPRWLIAKGNLKEAKATMLIAAEMNRFSFAGTACLLDKLMLKRDRWKYRNCAAYSTVKQGPLLDAASVRRRALIMFAVQFSLMFAVFTDVISMVARSDDSEGSSGWFMGAAFVGSLLSYAAMHTAVTRFALVKVFSVASLVAGCTHCLLTFVVSFHPAATVLLALSRGILVVAIVVSVAYIMETVPTAVRGVALCWALASGSIGALCASSTLVLQQLGREDVAFAMAALLLLVSLFVISDLPASSAVECKVTDAATRRQPSISSKVSIDHMKKTLEQCPLEKYSSMVSKSTTRSKRSMSDDWHPIHTLTEEHDLAPYLTQAAVNECLFWDLRACGTGHQLRQRPANQHLLPALTTASWDRSL</sequence>
<evidence type="ECO:0000313" key="1">
    <source>
        <dbReference type="EMBL" id="KAH7966384.1"/>
    </source>
</evidence>
<protein>
    <submittedName>
        <fullName evidence="1">Uncharacterized protein</fullName>
    </submittedName>
</protein>
<organism evidence="1 2">
    <name type="scientific">Dermacentor silvarum</name>
    <name type="common">Tick</name>
    <dbReference type="NCBI Taxonomy" id="543639"/>
    <lineage>
        <taxon>Eukaryota</taxon>
        <taxon>Metazoa</taxon>
        <taxon>Ecdysozoa</taxon>
        <taxon>Arthropoda</taxon>
        <taxon>Chelicerata</taxon>
        <taxon>Arachnida</taxon>
        <taxon>Acari</taxon>
        <taxon>Parasitiformes</taxon>
        <taxon>Ixodida</taxon>
        <taxon>Ixodoidea</taxon>
        <taxon>Ixodidae</taxon>
        <taxon>Rhipicephalinae</taxon>
        <taxon>Dermacentor</taxon>
    </lineage>
</organism>
<reference evidence="1" key="1">
    <citation type="submission" date="2020-05" db="EMBL/GenBank/DDBJ databases">
        <title>Large-scale comparative analyses of tick genomes elucidate their genetic diversity and vector capacities.</title>
        <authorList>
            <person name="Jia N."/>
            <person name="Wang J."/>
            <person name="Shi W."/>
            <person name="Du L."/>
            <person name="Sun Y."/>
            <person name="Zhan W."/>
            <person name="Jiang J."/>
            <person name="Wang Q."/>
            <person name="Zhang B."/>
            <person name="Ji P."/>
            <person name="Sakyi L.B."/>
            <person name="Cui X."/>
            <person name="Yuan T."/>
            <person name="Jiang B."/>
            <person name="Yang W."/>
            <person name="Lam T.T.-Y."/>
            <person name="Chang Q."/>
            <person name="Ding S."/>
            <person name="Wang X."/>
            <person name="Zhu J."/>
            <person name="Ruan X."/>
            <person name="Zhao L."/>
            <person name="Wei J."/>
            <person name="Que T."/>
            <person name="Du C."/>
            <person name="Cheng J."/>
            <person name="Dai P."/>
            <person name="Han X."/>
            <person name="Huang E."/>
            <person name="Gao Y."/>
            <person name="Liu J."/>
            <person name="Shao H."/>
            <person name="Ye R."/>
            <person name="Li L."/>
            <person name="Wei W."/>
            <person name="Wang X."/>
            <person name="Wang C."/>
            <person name="Yang T."/>
            <person name="Huo Q."/>
            <person name="Li W."/>
            <person name="Guo W."/>
            <person name="Chen H."/>
            <person name="Zhou L."/>
            <person name="Ni X."/>
            <person name="Tian J."/>
            <person name="Zhou Y."/>
            <person name="Sheng Y."/>
            <person name="Liu T."/>
            <person name="Pan Y."/>
            <person name="Xia L."/>
            <person name="Li J."/>
            <person name="Zhao F."/>
            <person name="Cao W."/>
        </authorList>
    </citation>
    <scope>NUCLEOTIDE SEQUENCE</scope>
    <source>
        <strain evidence="1">Dsil-2018</strain>
    </source>
</reference>
<proteinExistence type="predicted"/>
<evidence type="ECO:0000313" key="2">
    <source>
        <dbReference type="Proteomes" id="UP000821865"/>
    </source>
</evidence>
<keyword evidence="2" id="KW-1185">Reference proteome</keyword>
<accession>A0ACB8DE83</accession>
<dbReference type="Proteomes" id="UP000821865">
    <property type="component" value="Chromosome 2"/>
</dbReference>
<comment type="caution">
    <text evidence="1">The sequence shown here is derived from an EMBL/GenBank/DDBJ whole genome shotgun (WGS) entry which is preliminary data.</text>
</comment>